<dbReference type="PRINTS" id="PR00411">
    <property type="entry name" value="PNDRDTASEI"/>
</dbReference>
<dbReference type="InterPro" id="IPR023753">
    <property type="entry name" value="FAD/NAD-binding_dom"/>
</dbReference>
<accession>A0A2N1JD36</accession>
<comment type="catalytic activity">
    <reaction evidence="9">
        <text>a ubiquinone + NADH + H(+) = a ubiquinol + NAD(+)</text>
        <dbReference type="Rhea" id="RHEA:23152"/>
        <dbReference type="Rhea" id="RHEA-COMP:9565"/>
        <dbReference type="Rhea" id="RHEA-COMP:9566"/>
        <dbReference type="ChEBI" id="CHEBI:15378"/>
        <dbReference type="ChEBI" id="CHEBI:16389"/>
        <dbReference type="ChEBI" id="CHEBI:17976"/>
        <dbReference type="ChEBI" id="CHEBI:57540"/>
        <dbReference type="ChEBI" id="CHEBI:57945"/>
    </reaction>
</comment>
<dbReference type="STRING" id="2020962.A0A2N1JD36"/>
<feature type="transmembrane region" description="Helical" evidence="10">
    <location>
        <begin position="414"/>
        <end position="441"/>
    </location>
</feature>
<keyword evidence="4" id="KW-0274">FAD</keyword>
<dbReference type="Pfam" id="PF22366">
    <property type="entry name" value="NDH2_C"/>
    <property type="match status" value="1"/>
</dbReference>
<organism evidence="13 14">
    <name type="scientific">Malassezia vespertilionis</name>
    <dbReference type="NCBI Taxonomy" id="2020962"/>
    <lineage>
        <taxon>Eukaryota</taxon>
        <taxon>Fungi</taxon>
        <taxon>Dikarya</taxon>
        <taxon>Basidiomycota</taxon>
        <taxon>Ustilaginomycotina</taxon>
        <taxon>Malasseziomycetes</taxon>
        <taxon>Malasseziales</taxon>
        <taxon>Malasseziaceae</taxon>
        <taxon>Malassezia</taxon>
    </lineage>
</organism>
<evidence type="ECO:0000256" key="6">
    <source>
        <dbReference type="ARBA" id="ARBA00023002"/>
    </source>
</evidence>
<keyword evidence="14" id="KW-1185">Reference proteome</keyword>
<reference evidence="13 14" key="1">
    <citation type="submission" date="2017-10" db="EMBL/GenBank/DDBJ databases">
        <title>A novel species of cold-tolerant Malassezia isolated from bats.</title>
        <authorList>
            <person name="Lorch J.M."/>
            <person name="Palmer J.M."/>
            <person name="Vanderwolf K.J."/>
            <person name="Schmidt K.Z."/>
            <person name="Verant M.L."/>
            <person name="Weller T.J."/>
            <person name="Blehert D.S."/>
        </authorList>
    </citation>
    <scope>NUCLEOTIDE SEQUENCE [LARGE SCALE GENOMIC DNA]</scope>
    <source>
        <strain evidence="13 14">NWHC:44797-103</strain>
    </source>
</reference>
<evidence type="ECO:0000259" key="12">
    <source>
        <dbReference type="Pfam" id="PF22366"/>
    </source>
</evidence>
<evidence type="ECO:0000256" key="5">
    <source>
        <dbReference type="ARBA" id="ARBA00022946"/>
    </source>
</evidence>
<dbReference type="InterPro" id="IPR054585">
    <property type="entry name" value="NDH2-like_C"/>
</dbReference>
<evidence type="ECO:0000256" key="1">
    <source>
        <dbReference type="ARBA" id="ARBA00005272"/>
    </source>
</evidence>
<dbReference type="InterPro" id="IPR045024">
    <property type="entry name" value="NDH-2"/>
</dbReference>
<comment type="similarity">
    <text evidence="1">Belongs to the NADH dehydrogenase family.</text>
</comment>
<keyword evidence="10" id="KW-0472">Membrane</keyword>
<dbReference type="Pfam" id="PF07992">
    <property type="entry name" value="Pyr_redox_2"/>
    <property type="match status" value="1"/>
</dbReference>
<keyword evidence="10" id="KW-1133">Transmembrane helix</keyword>
<evidence type="ECO:0000259" key="11">
    <source>
        <dbReference type="Pfam" id="PF07992"/>
    </source>
</evidence>
<name>A0A2N1JD36_9BASI</name>
<sequence>MFRSEAFLPRLRLATLAQRSGLCLERTLHTSTVCRAVGSKNGRHRVVIVGAGFGGMHCINRLHGTDADITIIDRSNHHLFQPLLYQVGTCSLGASAIAWPIRHLVHKYPQMTTLLGEVQYVDKQKREVIIDNDQSVPYDTLVLATGARDTYFGHDEWAKYATGLKSMTDATTLRQMILMAFEIAERETDIKRQKKLLTFAIIGGGPTGVELAGAMSEMARVTLCDEFRRIDPRRARIVLIEAGPRLLSAFPESLSEYAKQSLEQLGTEVHLSSAVTELTPTYVEFGGQRLETLTTLWCAGVQASPAARWLDTPADHGGRVKVEKDLSVPGHPEIFAIGDTAMVVRGDDEQRVPGVAPAAKQMGKYVGNVIRNRLRDQSVHAPFHYVDLGNLATIGKNKAVVDFGFVRFKGRLAWWLWGIAHIFFLIGVRSRASVALTWLWAYTKDRRSARLITQNPRRNLPYGYGDFEDKGKEEVHTH</sequence>
<evidence type="ECO:0000256" key="9">
    <source>
        <dbReference type="ARBA" id="ARBA00049010"/>
    </source>
</evidence>
<dbReference type="PRINTS" id="PR00368">
    <property type="entry name" value="FADPNR"/>
</dbReference>
<proteinExistence type="inferred from homology"/>
<evidence type="ECO:0000256" key="2">
    <source>
        <dbReference type="ARBA" id="ARBA00012637"/>
    </source>
</evidence>
<dbReference type="EMBL" id="KZ454989">
    <property type="protein sequence ID" value="PKI84480.1"/>
    <property type="molecule type" value="Genomic_DNA"/>
</dbReference>
<dbReference type="PANTHER" id="PTHR43706:SF47">
    <property type="entry name" value="EXTERNAL NADH-UBIQUINONE OXIDOREDUCTASE 1, MITOCHONDRIAL-RELATED"/>
    <property type="match status" value="1"/>
</dbReference>
<evidence type="ECO:0000256" key="4">
    <source>
        <dbReference type="ARBA" id="ARBA00022827"/>
    </source>
</evidence>
<keyword evidence="6" id="KW-0560">Oxidoreductase</keyword>
<evidence type="ECO:0000313" key="14">
    <source>
        <dbReference type="Proteomes" id="UP000232875"/>
    </source>
</evidence>
<dbReference type="SUPFAM" id="SSF51905">
    <property type="entry name" value="FAD/NAD(P)-binding domain"/>
    <property type="match status" value="2"/>
</dbReference>
<feature type="domain" description="External alternative NADH-ubiquinone oxidoreductase-like C-terminal" evidence="12">
    <location>
        <begin position="388"/>
        <end position="440"/>
    </location>
</feature>
<evidence type="ECO:0000256" key="7">
    <source>
        <dbReference type="ARBA" id="ARBA00023027"/>
    </source>
</evidence>
<dbReference type="EC" id="1.6.5.9" evidence="2"/>
<gene>
    <name evidence="13" type="ORF">MVES_001398</name>
</gene>
<dbReference type="OrthoDB" id="9992747at2759"/>
<dbReference type="Gene3D" id="3.50.50.100">
    <property type="match status" value="1"/>
</dbReference>
<evidence type="ECO:0000256" key="8">
    <source>
        <dbReference type="ARBA" id="ARBA00047599"/>
    </source>
</evidence>
<dbReference type="Proteomes" id="UP000232875">
    <property type="component" value="Unassembled WGS sequence"/>
</dbReference>
<comment type="catalytic activity">
    <reaction evidence="8">
        <text>a quinone + NADH + H(+) = a quinol + NAD(+)</text>
        <dbReference type="Rhea" id="RHEA:46160"/>
        <dbReference type="ChEBI" id="CHEBI:15378"/>
        <dbReference type="ChEBI" id="CHEBI:24646"/>
        <dbReference type="ChEBI" id="CHEBI:57540"/>
        <dbReference type="ChEBI" id="CHEBI:57945"/>
        <dbReference type="ChEBI" id="CHEBI:132124"/>
        <dbReference type="EC" id="1.6.5.9"/>
    </reaction>
</comment>
<dbReference type="GO" id="GO:0050136">
    <property type="term" value="F:NADH dehydrogenase (quinone) (non-electrogenic) activity"/>
    <property type="evidence" value="ECO:0007669"/>
    <property type="project" value="UniProtKB-EC"/>
</dbReference>
<feature type="domain" description="FAD/NAD(P)-binding" evidence="11">
    <location>
        <begin position="45"/>
        <end position="363"/>
    </location>
</feature>
<keyword evidence="5" id="KW-0809">Transit peptide</keyword>
<protein>
    <recommendedName>
        <fullName evidence="2">NADH:ubiquinone reductase (non-electrogenic)</fullName>
        <ecNumber evidence="2">1.6.5.9</ecNumber>
    </recommendedName>
</protein>
<dbReference type="PANTHER" id="PTHR43706">
    <property type="entry name" value="NADH DEHYDROGENASE"/>
    <property type="match status" value="1"/>
</dbReference>
<evidence type="ECO:0000313" key="13">
    <source>
        <dbReference type="EMBL" id="PKI84480.1"/>
    </source>
</evidence>
<keyword evidence="3" id="KW-0285">Flavoprotein</keyword>
<keyword evidence="7" id="KW-0520">NAD</keyword>
<dbReference type="InterPro" id="IPR036188">
    <property type="entry name" value="FAD/NAD-bd_sf"/>
</dbReference>
<dbReference type="AlphaFoldDB" id="A0A2N1JD36"/>
<evidence type="ECO:0000256" key="3">
    <source>
        <dbReference type="ARBA" id="ARBA00022630"/>
    </source>
</evidence>
<dbReference type="GO" id="GO:0005739">
    <property type="term" value="C:mitochondrion"/>
    <property type="evidence" value="ECO:0007669"/>
    <property type="project" value="UniProtKB-ARBA"/>
</dbReference>
<evidence type="ECO:0000256" key="10">
    <source>
        <dbReference type="SAM" id="Phobius"/>
    </source>
</evidence>
<keyword evidence="10" id="KW-0812">Transmembrane</keyword>